<dbReference type="EMBL" id="CM047750">
    <property type="protein sequence ID" value="KAJ0007026.1"/>
    <property type="molecule type" value="Genomic_DNA"/>
</dbReference>
<comment type="caution">
    <text evidence="1">The sequence shown here is derived from an EMBL/GenBank/DDBJ whole genome shotgun (WGS) entry which is preliminary data.</text>
</comment>
<accession>A0ACC0WZY8</accession>
<gene>
    <name evidence="1" type="ORF">Pint_30243</name>
</gene>
<evidence type="ECO:0000313" key="2">
    <source>
        <dbReference type="Proteomes" id="UP001163603"/>
    </source>
</evidence>
<organism evidence="1 2">
    <name type="scientific">Pistacia integerrima</name>
    <dbReference type="NCBI Taxonomy" id="434235"/>
    <lineage>
        <taxon>Eukaryota</taxon>
        <taxon>Viridiplantae</taxon>
        <taxon>Streptophyta</taxon>
        <taxon>Embryophyta</taxon>
        <taxon>Tracheophyta</taxon>
        <taxon>Spermatophyta</taxon>
        <taxon>Magnoliopsida</taxon>
        <taxon>eudicotyledons</taxon>
        <taxon>Gunneridae</taxon>
        <taxon>Pentapetalae</taxon>
        <taxon>rosids</taxon>
        <taxon>malvids</taxon>
        <taxon>Sapindales</taxon>
        <taxon>Anacardiaceae</taxon>
        <taxon>Pistacia</taxon>
    </lineage>
</organism>
<protein>
    <submittedName>
        <fullName evidence="1">Uncharacterized protein</fullName>
    </submittedName>
</protein>
<sequence>MLLSFFTPLKILQCTLLSPDVIVDTTVMGFSVGCKYSAMPYCCWSSHIVSERQYHVIILHDNDWNNKYLKDDDIQKQNHFLHGLIHRNGFGHLLCINGIEGGSKKIIVEDVSKKKSMDLRLLNKVAYGHPWFGRLESLVEVIVNVLLEKTTKKVGRGGMCQMEVRETARKQIGDTGLLDYVLKSMNNVIVGDHIVRRVVNPSIGYYNTQFMSLVMVKNLKPLSLELMLAEWPFKDEQDRDECVAEDDDGERMVGSYIGEVWQHTRRHGI</sequence>
<reference evidence="2" key="1">
    <citation type="journal article" date="2023" name="G3 (Bethesda)">
        <title>Genome assembly and association tests identify interacting loci associated with vigor, precocity, and sex in interspecific pistachio rootstocks.</title>
        <authorList>
            <person name="Palmer W."/>
            <person name="Jacygrad E."/>
            <person name="Sagayaradj S."/>
            <person name="Cavanaugh K."/>
            <person name="Han R."/>
            <person name="Bertier L."/>
            <person name="Beede B."/>
            <person name="Kafkas S."/>
            <person name="Golino D."/>
            <person name="Preece J."/>
            <person name="Michelmore R."/>
        </authorList>
    </citation>
    <scope>NUCLEOTIDE SEQUENCE [LARGE SCALE GENOMIC DNA]</scope>
</reference>
<dbReference type="Proteomes" id="UP001163603">
    <property type="component" value="Chromosome 15"/>
</dbReference>
<proteinExistence type="predicted"/>
<name>A0ACC0WZY8_9ROSI</name>
<keyword evidence="2" id="KW-1185">Reference proteome</keyword>
<evidence type="ECO:0000313" key="1">
    <source>
        <dbReference type="EMBL" id="KAJ0007026.1"/>
    </source>
</evidence>